<proteinExistence type="predicted"/>
<dbReference type="SUPFAM" id="SSF53098">
    <property type="entry name" value="Ribonuclease H-like"/>
    <property type="match status" value="1"/>
</dbReference>
<feature type="region of interest" description="Disordered" evidence="1">
    <location>
        <begin position="457"/>
        <end position="530"/>
    </location>
</feature>
<dbReference type="InterPro" id="IPR052160">
    <property type="entry name" value="Gypsy_RT_Integrase-like"/>
</dbReference>
<gene>
    <name evidence="2" type="ORF">VITISV_007334</name>
</gene>
<evidence type="ECO:0000313" key="2">
    <source>
        <dbReference type="EMBL" id="CAN73644.1"/>
    </source>
</evidence>
<name>A5APM0_VITVI</name>
<organism evidence="2">
    <name type="scientific">Vitis vinifera</name>
    <name type="common">Grape</name>
    <dbReference type="NCBI Taxonomy" id="29760"/>
    <lineage>
        <taxon>Eukaryota</taxon>
        <taxon>Viridiplantae</taxon>
        <taxon>Streptophyta</taxon>
        <taxon>Embryophyta</taxon>
        <taxon>Tracheophyta</taxon>
        <taxon>Spermatophyta</taxon>
        <taxon>Magnoliopsida</taxon>
        <taxon>eudicotyledons</taxon>
        <taxon>Gunneridae</taxon>
        <taxon>Pentapetalae</taxon>
        <taxon>rosids</taxon>
        <taxon>Vitales</taxon>
        <taxon>Vitaceae</taxon>
        <taxon>Viteae</taxon>
        <taxon>Vitis</taxon>
    </lineage>
</organism>
<sequence>MKVLQSGLSWPSLFKDAHTMCRRWDRCQRLRKLTRIDFMGPFPMSFGNFYILVGVDYVSKWVEAISCKHNDHRVVLKTAYKTILGMSPYHLVYGKACHLPVEVEYKALWAIKKVNMDLNRAGMKRCLNLNEMEELRNDAYINSKIAKQGMKSHSKLRKSPIKLRSPKFQSISSIGSPEVVRLKRKHLRPPNTHPVEHKPSNSFPFQPWPRQEEPMPCLHQLAIQGQELHLCGIPHLRPHRPMPFHLLRVKCHLTLLSVDSQIPYGMNPKAIIRRPMVTQPPIEGNLDCRARPFHSELCFDMETFRQQTELRDSFHLLQRYHLEHLMTPKDFFYPKVALDFYQSMTTRRVQNPNVIHFTIDGRYGILGAIHIAKALHIPYEPVSPADFREWSHFSQRDMVHILSRGTSTRSFFLRNELPPGMLLVDMVLHSNIFPLQHMVQRRGAILGALFRISEGILPPPEHDMPGPSEPTAPSEEVTSAEQAIPSEETTPAEQTMPHEETTIAEVETPIQSTQETTTEPSSPHNPPTTT</sequence>
<reference evidence="2" key="1">
    <citation type="journal article" date="2007" name="PLoS ONE">
        <title>The first genome sequence of an elite grapevine cultivar (Pinot noir Vitis vinifera L.): coping with a highly heterozygous genome.</title>
        <authorList>
            <person name="Velasco R."/>
            <person name="Zharkikh A."/>
            <person name="Troggio M."/>
            <person name="Cartwright D.A."/>
            <person name="Cestaro A."/>
            <person name="Pruss D."/>
            <person name="Pindo M."/>
            <person name="FitzGerald L.M."/>
            <person name="Vezzulli S."/>
            <person name="Reid J."/>
            <person name="Malacarne G."/>
            <person name="Iliev D."/>
            <person name="Coppola G."/>
            <person name="Wardell B."/>
            <person name="Micheletti D."/>
            <person name="Macalma T."/>
            <person name="Facci M."/>
            <person name="Mitchell J.T."/>
            <person name="Perazzolli M."/>
            <person name="Eldredge G."/>
            <person name="Gatto P."/>
            <person name="Oyzerski R."/>
            <person name="Moretto M."/>
            <person name="Gutin N."/>
            <person name="Stefanini M."/>
            <person name="Chen Y."/>
            <person name="Segala C."/>
            <person name="Davenport C."/>
            <person name="Dematte L."/>
            <person name="Mraz A."/>
            <person name="Battilana J."/>
            <person name="Stormo K."/>
            <person name="Costa F."/>
            <person name="Tao Q."/>
            <person name="Si-Ammour A."/>
            <person name="Harkins T."/>
            <person name="Lackey A."/>
            <person name="Perbost C."/>
            <person name="Taillon B."/>
            <person name="Stella A."/>
            <person name="Solovyev V."/>
            <person name="Fawcett J.A."/>
            <person name="Sterck L."/>
            <person name="Vandepoele K."/>
            <person name="Grando S.M."/>
            <person name="Toppo S."/>
            <person name="Moser C."/>
            <person name="Lanchbury J."/>
            <person name="Bogden R."/>
            <person name="Skolnick M."/>
            <person name="Sgaramella V."/>
            <person name="Bhatnagar S.K."/>
            <person name="Fontana P."/>
            <person name="Gutin A."/>
            <person name="Van de Peer Y."/>
            <person name="Salamini F."/>
            <person name="Viola R."/>
        </authorList>
    </citation>
    <scope>NUCLEOTIDE SEQUENCE</scope>
</reference>
<dbReference type="GO" id="GO:0003676">
    <property type="term" value="F:nucleic acid binding"/>
    <property type="evidence" value="ECO:0007669"/>
    <property type="project" value="InterPro"/>
</dbReference>
<evidence type="ECO:0000256" key="1">
    <source>
        <dbReference type="SAM" id="MobiDB-lite"/>
    </source>
</evidence>
<dbReference type="Gene3D" id="3.30.420.10">
    <property type="entry name" value="Ribonuclease H-like superfamily/Ribonuclease H"/>
    <property type="match status" value="1"/>
</dbReference>
<accession>A5APM0</accession>
<protein>
    <recommendedName>
        <fullName evidence="3">Integrase zinc-binding domain-containing protein</fullName>
    </recommendedName>
</protein>
<feature type="compositionally biased region" description="Low complexity" evidence="1">
    <location>
        <begin position="507"/>
        <end position="522"/>
    </location>
</feature>
<dbReference type="PANTHER" id="PTHR47266">
    <property type="entry name" value="ENDONUCLEASE-RELATED"/>
    <property type="match status" value="1"/>
</dbReference>
<dbReference type="EMBL" id="AM431563">
    <property type="protein sequence ID" value="CAN73644.1"/>
    <property type="molecule type" value="Genomic_DNA"/>
</dbReference>
<dbReference type="AlphaFoldDB" id="A5APM0"/>
<dbReference type="InterPro" id="IPR036397">
    <property type="entry name" value="RNaseH_sf"/>
</dbReference>
<evidence type="ECO:0008006" key="3">
    <source>
        <dbReference type="Google" id="ProtNLM"/>
    </source>
</evidence>
<feature type="compositionally biased region" description="Polar residues" evidence="1">
    <location>
        <begin position="476"/>
        <end position="493"/>
    </location>
</feature>
<dbReference type="InterPro" id="IPR012337">
    <property type="entry name" value="RNaseH-like_sf"/>
</dbReference>